<dbReference type="RefSeq" id="WP_271435319.1">
    <property type="nucleotide sequence ID" value="NZ_CP073355.1"/>
</dbReference>
<keyword evidence="3" id="KW-0449">Lipoprotein</keyword>
<evidence type="ECO:0000256" key="1">
    <source>
        <dbReference type="ARBA" id="ARBA00022729"/>
    </source>
</evidence>
<dbReference type="CDD" id="cd16325">
    <property type="entry name" value="LolA"/>
    <property type="match status" value="1"/>
</dbReference>
<dbReference type="AlphaFoldDB" id="A0AAX3BD05"/>
<dbReference type="Pfam" id="PF03548">
    <property type="entry name" value="LolA"/>
    <property type="match status" value="1"/>
</dbReference>
<keyword evidence="1 2" id="KW-0732">Signal</keyword>
<reference evidence="3" key="1">
    <citation type="submission" date="2021-04" db="EMBL/GenBank/DDBJ databases">
        <authorList>
            <person name="Postec A."/>
        </authorList>
    </citation>
    <scope>NUCLEOTIDE SEQUENCE</scope>
    <source>
        <strain evidence="3">F1F22</strain>
    </source>
</reference>
<sequence>MKRFLIGMFFVPVLVFAQQDKITVNTLLQKIQNYTSTIKSFTATFVYVVNKKTYNGVMYYKAPQKFAMEYSSGNRILSDGKVLWIVIKDQNIAIRENLEKTKTATPLTGWNIQRLQKEYIPFLPKDYVVMFRGKQSYRIEFKPKSTLSAFRYIELVITPEGQIQRMVAKNQLGREVQLELSYTGFNMSLGEDRFLYEPDENTYIFDDILISTPAES</sequence>
<protein>
    <submittedName>
        <fullName evidence="3">Outer membrane lipoprotein carrier protein LolA</fullName>
    </submittedName>
</protein>
<dbReference type="PANTHER" id="PTHR35869">
    <property type="entry name" value="OUTER-MEMBRANE LIPOPROTEIN CARRIER PROTEIN"/>
    <property type="match status" value="1"/>
</dbReference>
<proteinExistence type="predicted"/>
<accession>A0AAX3BD05</accession>
<dbReference type="EMBL" id="CP073355">
    <property type="protein sequence ID" value="URA10187.1"/>
    <property type="molecule type" value="Genomic_DNA"/>
</dbReference>
<feature type="chain" id="PRO_5043376731" evidence="2">
    <location>
        <begin position="18"/>
        <end position="216"/>
    </location>
</feature>
<keyword evidence="4" id="KW-1185">Reference proteome</keyword>
<gene>
    <name evidence="3" type="ORF">KDW03_12020</name>
</gene>
<dbReference type="Proteomes" id="UP001056539">
    <property type="component" value="Chromosome"/>
</dbReference>
<dbReference type="SUPFAM" id="SSF89392">
    <property type="entry name" value="Prokaryotic lipoproteins and lipoprotein localization factors"/>
    <property type="match status" value="1"/>
</dbReference>
<feature type="signal peptide" evidence="2">
    <location>
        <begin position="1"/>
        <end position="17"/>
    </location>
</feature>
<dbReference type="Gene3D" id="2.50.20.10">
    <property type="entry name" value="Lipoprotein localisation LolA/LolB/LppX"/>
    <property type="match status" value="1"/>
</dbReference>
<dbReference type="InterPro" id="IPR004564">
    <property type="entry name" value="OM_lipoprot_carrier_LolA-like"/>
</dbReference>
<evidence type="ECO:0000313" key="4">
    <source>
        <dbReference type="Proteomes" id="UP001056539"/>
    </source>
</evidence>
<organism evidence="3 4">
    <name type="scientific">Thermospira aquatica</name>
    <dbReference type="NCBI Taxonomy" id="2828656"/>
    <lineage>
        <taxon>Bacteria</taxon>
        <taxon>Pseudomonadati</taxon>
        <taxon>Spirochaetota</taxon>
        <taxon>Spirochaetia</taxon>
        <taxon>Brevinematales</taxon>
        <taxon>Thermospiraceae</taxon>
        <taxon>Thermospira</taxon>
    </lineage>
</organism>
<dbReference type="PANTHER" id="PTHR35869:SF1">
    <property type="entry name" value="OUTER-MEMBRANE LIPOPROTEIN CARRIER PROTEIN"/>
    <property type="match status" value="1"/>
</dbReference>
<evidence type="ECO:0000256" key="2">
    <source>
        <dbReference type="SAM" id="SignalP"/>
    </source>
</evidence>
<evidence type="ECO:0000313" key="3">
    <source>
        <dbReference type="EMBL" id="URA10187.1"/>
    </source>
</evidence>
<name>A0AAX3BD05_9SPIR</name>
<dbReference type="KEGG" id="taqu:KDW03_12020"/>
<reference evidence="3" key="2">
    <citation type="submission" date="2022-06" db="EMBL/GenBank/DDBJ databases">
        <title>Thermospira aquatica gen. nov., sp. nov.</title>
        <authorList>
            <person name="Ben Ali Gam Z."/>
            <person name="Labat M."/>
        </authorList>
    </citation>
    <scope>NUCLEOTIDE SEQUENCE</scope>
    <source>
        <strain evidence="3">F1F22</strain>
    </source>
</reference>
<dbReference type="InterPro" id="IPR029046">
    <property type="entry name" value="LolA/LolB/LppX"/>
</dbReference>